<evidence type="ECO:0000313" key="2">
    <source>
        <dbReference type="EMBL" id="QDY43930.1"/>
    </source>
</evidence>
<dbReference type="InterPro" id="IPR036237">
    <property type="entry name" value="Xyl_isomerase-like_sf"/>
</dbReference>
<accession>A0A518XIA5</accession>
<protein>
    <recommendedName>
        <fullName evidence="1">UPF0276 protein D8B20_18550</fullName>
    </recommendedName>
</protein>
<dbReference type="Pfam" id="PF05114">
    <property type="entry name" value="MbnB_TglH_ChrH"/>
    <property type="match status" value="1"/>
</dbReference>
<dbReference type="PANTHER" id="PTHR42194">
    <property type="entry name" value="UPF0276 PROTEIN HI_1600"/>
    <property type="match status" value="1"/>
</dbReference>
<dbReference type="HAMAP" id="MF_00697">
    <property type="entry name" value="UPF0276"/>
    <property type="match status" value="1"/>
</dbReference>
<dbReference type="Proteomes" id="UP000319411">
    <property type="component" value="Plasmid unnamed1"/>
</dbReference>
<reference evidence="2 3" key="1">
    <citation type="submission" date="2018-10" db="EMBL/GenBank/DDBJ databases">
        <title>Genome Sequencing of Pantoea dispersa DSM 32899.</title>
        <authorList>
            <person name="Nawrath M."/>
            <person name="Ottenheim C."/>
            <person name="Wilm A."/>
            <person name="Zimmermann W."/>
            <person name="Wu J.C."/>
        </authorList>
    </citation>
    <scope>NUCLEOTIDE SEQUENCE [LARGE SCALE GENOMIC DNA]</scope>
    <source>
        <strain evidence="2 3">DSM 32899</strain>
        <plasmid evidence="2 3">unnamed1</plasmid>
    </source>
</reference>
<dbReference type="KEGG" id="pdis:D8B20_18550"/>
<dbReference type="InterPro" id="IPR007801">
    <property type="entry name" value="MbnB/TglH/ChrH"/>
</dbReference>
<gene>
    <name evidence="2" type="ORF">D8B20_18550</name>
</gene>
<dbReference type="AlphaFoldDB" id="A0A518XIA5"/>
<dbReference type="OrthoDB" id="9763101at2"/>
<keyword evidence="3" id="KW-1185">Reference proteome</keyword>
<dbReference type="SUPFAM" id="SSF51658">
    <property type="entry name" value="Xylose isomerase-like"/>
    <property type="match status" value="1"/>
</dbReference>
<evidence type="ECO:0000256" key="1">
    <source>
        <dbReference type="HAMAP-Rule" id="MF_00697"/>
    </source>
</evidence>
<geneLocation type="plasmid" evidence="2 3">
    <name>unnamed1</name>
</geneLocation>
<sequence length="303" mass="32874">MNLSPLAADVNAAAVAAPVNRCLPAQAGIGLKPAHIAELLRQPAATGFVEIHAENYLVAGGPLHSGLRAVCEHYPLAVHGVGLSIGGEAPLDRDHLKQVASLVERYQPAVFSEHLAWSTHSHAFLNDLLPLPYTRETLSRVCDHIDQVQEALRRPMLLENPSTYVEFNASTLSETTFISEIVRRTGCGLLLDVNNLYISAVNHHRDAQHMLSELPLDRVGEIHLAGYAEAVDDAGDRLLIDSHDRAVSDAVWALYEQALAGTGAVATLIEWDGNVPSLARLLQEAARAQSVIDREACHATRLR</sequence>
<keyword evidence="2" id="KW-0614">Plasmid</keyword>
<dbReference type="NCBIfam" id="NF003818">
    <property type="entry name" value="PRK05409.1"/>
    <property type="match status" value="1"/>
</dbReference>
<dbReference type="EMBL" id="CP032703">
    <property type="protein sequence ID" value="QDY43930.1"/>
    <property type="molecule type" value="Genomic_DNA"/>
</dbReference>
<name>A0A518XIA5_9GAMM</name>
<comment type="similarity">
    <text evidence="1">Belongs to the UPF0276 family.</text>
</comment>
<dbReference type="RefSeq" id="WP_145891056.1">
    <property type="nucleotide sequence ID" value="NZ_CP032703.1"/>
</dbReference>
<evidence type="ECO:0000313" key="3">
    <source>
        <dbReference type="Proteomes" id="UP000319411"/>
    </source>
</evidence>
<organism evidence="2 3">
    <name type="scientific">Candidatus Pantoea soli</name>
    <dbReference type="NCBI Taxonomy" id="3098669"/>
    <lineage>
        <taxon>Bacteria</taxon>
        <taxon>Pseudomonadati</taxon>
        <taxon>Pseudomonadota</taxon>
        <taxon>Gammaproteobacteria</taxon>
        <taxon>Enterobacterales</taxon>
        <taxon>Erwiniaceae</taxon>
        <taxon>Pantoea</taxon>
    </lineage>
</organism>
<dbReference type="PANTHER" id="PTHR42194:SF1">
    <property type="entry name" value="UPF0276 PROTEIN HI_1600"/>
    <property type="match status" value="1"/>
</dbReference>
<dbReference type="Gene3D" id="3.20.20.150">
    <property type="entry name" value="Divalent-metal-dependent TIM barrel enzymes"/>
    <property type="match status" value="1"/>
</dbReference>
<proteinExistence type="inferred from homology"/>